<reference evidence="3 4" key="1">
    <citation type="journal article" date="2014" name="Genome Announc.">
        <title>Draft Genome Sequence of Paenibacillus pini JCM 16418T, Isolated from the Rhizosphere of Pine Tree.</title>
        <authorList>
            <person name="Yuki M."/>
            <person name="Oshima K."/>
            <person name="Suda W."/>
            <person name="Oshida Y."/>
            <person name="Kitamura K."/>
            <person name="Iida Y."/>
            <person name="Hattori M."/>
            <person name="Ohkuma M."/>
        </authorList>
    </citation>
    <scope>NUCLEOTIDE SEQUENCE [LARGE SCALE GENOMIC DNA]</scope>
    <source>
        <strain evidence="3 4">JCM 16418</strain>
    </source>
</reference>
<feature type="signal peptide" evidence="2">
    <location>
        <begin position="1"/>
        <end position="29"/>
    </location>
</feature>
<evidence type="ECO:0000313" key="4">
    <source>
        <dbReference type="Proteomes" id="UP000019364"/>
    </source>
</evidence>
<dbReference type="RefSeq" id="WP_036647069.1">
    <property type="nucleotide sequence ID" value="NZ_BAVZ01000003.1"/>
</dbReference>
<dbReference type="STRING" id="1236976.JCM16418_1469"/>
<evidence type="ECO:0000313" key="3">
    <source>
        <dbReference type="EMBL" id="GAF07453.1"/>
    </source>
</evidence>
<protein>
    <recommendedName>
        <fullName evidence="5">Glycosyl hydrolase-like 10 domain-containing protein</fullName>
    </recommendedName>
</protein>
<evidence type="ECO:0000256" key="2">
    <source>
        <dbReference type="SAM" id="SignalP"/>
    </source>
</evidence>
<evidence type="ECO:0000256" key="1">
    <source>
        <dbReference type="SAM" id="MobiDB-lite"/>
    </source>
</evidence>
<dbReference type="OrthoDB" id="7054537at2"/>
<comment type="caution">
    <text evidence="3">The sequence shown here is derived from an EMBL/GenBank/DDBJ whole genome shotgun (WGS) entry which is preliminary data.</text>
</comment>
<proteinExistence type="predicted"/>
<gene>
    <name evidence="3" type="ORF">JCM16418_1469</name>
</gene>
<feature type="compositionally biased region" description="Pro residues" evidence="1">
    <location>
        <begin position="315"/>
        <end position="329"/>
    </location>
</feature>
<keyword evidence="4" id="KW-1185">Reference proteome</keyword>
<dbReference type="EMBL" id="BAVZ01000003">
    <property type="protein sequence ID" value="GAF07453.1"/>
    <property type="molecule type" value="Genomic_DNA"/>
</dbReference>
<organism evidence="3 4">
    <name type="scientific">Paenibacillus pini JCM 16418</name>
    <dbReference type="NCBI Taxonomy" id="1236976"/>
    <lineage>
        <taxon>Bacteria</taxon>
        <taxon>Bacillati</taxon>
        <taxon>Bacillota</taxon>
        <taxon>Bacilli</taxon>
        <taxon>Bacillales</taxon>
        <taxon>Paenibacillaceae</taxon>
        <taxon>Paenibacillus</taxon>
    </lineage>
</organism>
<feature type="chain" id="PRO_5038718255" description="Glycosyl hydrolase-like 10 domain-containing protein" evidence="2">
    <location>
        <begin position="30"/>
        <end position="609"/>
    </location>
</feature>
<keyword evidence="2" id="KW-0732">Signal</keyword>
<dbReference type="eggNOG" id="ENOG502Z7KZ">
    <property type="taxonomic scope" value="Bacteria"/>
</dbReference>
<dbReference type="AlphaFoldDB" id="W7YIK6"/>
<name>W7YIK6_9BACL</name>
<dbReference type="Proteomes" id="UP000019364">
    <property type="component" value="Unassembled WGS sequence"/>
</dbReference>
<evidence type="ECO:0008006" key="5">
    <source>
        <dbReference type="Google" id="ProtNLM"/>
    </source>
</evidence>
<sequence>MRSTHSRLIAILLTLTASLLMGFSSPSQQPVKATWVWQTELIEDGGEQLLHFATEQRVNLIYVQINRDLPYEAYEPFIKNAHAAGVAVHALGGDPGWALKVHRERLLGLVNWVQNYNNSAASKSKFDGIHLDIEPYVLDQWEEDPNRILSSWIDNMQAYLSAASSSGLELGIDLPFWFDSYKMPDNPDIKLNEWFMKSFDRVTIMAYRNTIDSEHGIVYLAKDELELADRLGKQILIAVNTKEMPGQSHTSFYGKDRQQLSTSLEQLSDLLHSYSSFGGVAIHDFRHWENMPVNSGGEDPGTGTDPEPEPKPDPTPDPNPDPDPQPTPDPGTSVPDPDPVVRSETVRGTYIWEAGEVLQNGQAILDFAKEKNLNWLYIRLDLQQPYEVYRSFMKQASAAGIEVHAMGGHPIWALKENRPKMMKLLNYVKEYNRLAAGDERFHGIHLDIEPYVLPEWRDNNQELIGEWTDNLAAFTNELKKDSNLQSSMDLAVWLDKYTMPDDKAMSVSKWMINQMDHVSLMAFRDTAAGSNGIAKISKEELAFASELGKPILISVEMKESHEGNHITFYEEGSAYMEQELAKLPDLLQEYTTYSGNVVHAYDYWKNAKP</sequence>
<feature type="region of interest" description="Disordered" evidence="1">
    <location>
        <begin position="291"/>
        <end position="341"/>
    </location>
</feature>
<accession>W7YIK6</accession>